<reference evidence="1" key="1">
    <citation type="submission" date="2024-09" db="EMBL/GenBank/DDBJ databases">
        <title>Black Yeasts Isolated from many extreme environments.</title>
        <authorList>
            <person name="Coleine C."/>
            <person name="Stajich J.E."/>
            <person name="Selbmann L."/>
        </authorList>
    </citation>
    <scope>NUCLEOTIDE SEQUENCE</scope>
    <source>
        <strain evidence="1">CCFEE 5737</strain>
    </source>
</reference>
<evidence type="ECO:0000313" key="1">
    <source>
        <dbReference type="EMBL" id="KAK3079450.1"/>
    </source>
</evidence>
<organism evidence="1 2">
    <name type="scientific">Coniosporium uncinatum</name>
    <dbReference type="NCBI Taxonomy" id="93489"/>
    <lineage>
        <taxon>Eukaryota</taxon>
        <taxon>Fungi</taxon>
        <taxon>Dikarya</taxon>
        <taxon>Ascomycota</taxon>
        <taxon>Pezizomycotina</taxon>
        <taxon>Dothideomycetes</taxon>
        <taxon>Dothideomycetes incertae sedis</taxon>
        <taxon>Coniosporium</taxon>
    </lineage>
</organism>
<gene>
    <name evidence="1" type="ORF">LTS18_004835</name>
</gene>
<name>A0ACC3DS46_9PEZI</name>
<protein>
    <submittedName>
        <fullName evidence="1">Uncharacterized protein</fullName>
    </submittedName>
</protein>
<keyword evidence="2" id="KW-1185">Reference proteome</keyword>
<accession>A0ACC3DS46</accession>
<proteinExistence type="predicted"/>
<dbReference type="EMBL" id="JAWDJW010001140">
    <property type="protein sequence ID" value="KAK3079450.1"/>
    <property type="molecule type" value="Genomic_DNA"/>
</dbReference>
<dbReference type="Proteomes" id="UP001186974">
    <property type="component" value="Unassembled WGS sequence"/>
</dbReference>
<sequence length="164" mass="17622">IETRTAAGKWGISDADHTDTHSASSRAGTPRHGARVNDEADTNSPLLPPPNGLLPGLATGGSEDDILLSLRQRLSGLSVDFKGRVNVLLGDLYYQPDADMRWLAMVMNFNDAYQPVRRKKRTEDGHRKGKDGRGSRSERRGVLETPATGMGGEVGGKGKGVDRG</sequence>
<comment type="caution">
    <text evidence="1">The sequence shown here is derived from an EMBL/GenBank/DDBJ whole genome shotgun (WGS) entry which is preliminary data.</text>
</comment>
<feature type="non-terminal residue" evidence="1">
    <location>
        <position position="1"/>
    </location>
</feature>
<evidence type="ECO:0000313" key="2">
    <source>
        <dbReference type="Proteomes" id="UP001186974"/>
    </source>
</evidence>